<feature type="region of interest" description="Disordered" evidence="1">
    <location>
        <begin position="1"/>
        <end position="30"/>
    </location>
</feature>
<protein>
    <submittedName>
        <fullName evidence="2">Uncharacterized protein</fullName>
    </submittedName>
</protein>
<evidence type="ECO:0000313" key="3">
    <source>
        <dbReference type="Proteomes" id="UP001243364"/>
    </source>
</evidence>
<evidence type="ECO:0000313" key="2">
    <source>
        <dbReference type="EMBL" id="MDQ0688688.1"/>
    </source>
</evidence>
<organism evidence="2 3">
    <name type="scientific">Streptomyces achromogenes</name>
    <dbReference type="NCBI Taxonomy" id="67255"/>
    <lineage>
        <taxon>Bacteria</taxon>
        <taxon>Bacillati</taxon>
        <taxon>Actinomycetota</taxon>
        <taxon>Actinomycetes</taxon>
        <taxon>Kitasatosporales</taxon>
        <taxon>Streptomycetaceae</taxon>
        <taxon>Streptomyces</taxon>
    </lineage>
</organism>
<reference evidence="2 3" key="1">
    <citation type="submission" date="2023-07" db="EMBL/GenBank/DDBJ databases">
        <title>Comparative genomics of wheat-associated soil bacteria to identify genetic determinants of phenazine resistance.</title>
        <authorList>
            <person name="Mouncey N."/>
        </authorList>
    </citation>
    <scope>NUCLEOTIDE SEQUENCE [LARGE SCALE GENOMIC DNA]</scope>
    <source>
        <strain evidence="2 3">W4I19-2</strain>
    </source>
</reference>
<name>A0ABU0QDG0_STRAH</name>
<dbReference type="EMBL" id="JAUSYA010000001">
    <property type="protein sequence ID" value="MDQ0688688.1"/>
    <property type="molecule type" value="Genomic_DNA"/>
</dbReference>
<accession>A0ABU0QDG0</accession>
<dbReference type="InterPro" id="IPR046275">
    <property type="entry name" value="DUF6308"/>
</dbReference>
<dbReference type="Pfam" id="PF19827">
    <property type="entry name" value="DUF6308"/>
    <property type="match status" value="1"/>
</dbReference>
<keyword evidence="3" id="KW-1185">Reference proteome</keyword>
<proteinExistence type="predicted"/>
<dbReference type="Proteomes" id="UP001243364">
    <property type="component" value="Unassembled WGS sequence"/>
</dbReference>
<gene>
    <name evidence="2" type="ORF">QFZ56_007651</name>
</gene>
<evidence type="ECO:0000256" key="1">
    <source>
        <dbReference type="SAM" id="MobiDB-lite"/>
    </source>
</evidence>
<dbReference type="RefSeq" id="WP_307049407.1">
    <property type="nucleotide sequence ID" value="NZ_JAUSYA010000001.1"/>
</dbReference>
<sequence>MTCGDTSAIGIPPGGTPFTGSRFEHLAGGGDRPEVADRFTAEDLITVQTLSVTLAVPVALDILEGRLGT</sequence>
<comment type="caution">
    <text evidence="2">The sequence shown here is derived from an EMBL/GenBank/DDBJ whole genome shotgun (WGS) entry which is preliminary data.</text>
</comment>